<dbReference type="EMBL" id="BMAW01097174">
    <property type="protein sequence ID" value="GFS78283.1"/>
    <property type="molecule type" value="Genomic_DNA"/>
</dbReference>
<keyword evidence="2" id="KW-1185">Reference proteome</keyword>
<gene>
    <name evidence="1" type="ORF">NPIL_299471</name>
</gene>
<comment type="caution">
    <text evidence="1">The sequence shown here is derived from an EMBL/GenBank/DDBJ whole genome shotgun (WGS) entry which is preliminary data.</text>
</comment>
<reference evidence="1" key="1">
    <citation type="submission" date="2020-08" db="EMBL/GenBank/DDBJ databases">
        <title>Multicomponent nature underlies the extraordinary mechanical properties of spider dragline silk.</title>
        <authorList>
            <person name="Kono N."/>
            <person name="Nakamura H."/>
            <person name="Mori M."/>
            <person name="Yoshida Y."/>
            <person name="Ohtoshi R."/>
            <person name="Malay A.D."/>
            <person name="Moran D.A.P."/>
            <person name="Tomita M."/>
            <person name="Numata K."/>
            <person name="Arakawa K."/>
        </authorList>
    </citation>
    <scope>NUCLEOTIDE SEQUENCE</scope>
</reference>
<protein>
    <submittedName>
        <fullName evidence="1">Uncharacterized protein</fullName>
    </submittedName>
</protein>
<dbReference type="Proteomes" id="UP000887013">
    <property type="component" value="Unassembled WGS sequence"/>
</dbReference>
<evidence type="ECO:0000313" key="2">
    <source>
        <dbReference type="Proteomes" id="UP000887013"/>
    </source>
</evidence>
<name>A0A8X6MU34_NEPPI</name>
<sequence>MKSGREGIKGREVEMKAVRAELRPDSMQKDRNPGKQLLIAEIERLMQDAFYMCPTEVRDILAAEYIVSNHYGYGDATGDQTD</sequence>
<proteinExistence type="predicted"/>
<accession>A0A8X6MU34</accession>
<organism evidence="1 2">
    <name type="scientific">Nephila pilipes</name>
    <name type="common">Giant wood spider</name>
    <name type="synonym">Nephila maculata</name>
    <dbReference type="NCBI Taxonomy" id="299642"/>
    <lineage>
        <taxon>Eukaryota</taxon>
        <taxon>Metazoa</taxon>
        <taxon>Ecdysozoa</taxon>
        <taxon>Arthropoda</taxon>
        <taxon>Chelicerata</taxon>
        <taxon>Arachnida</taxon>
        <taxon>Araneae</taxon>
        <taxon>Araneomorphae</taxon>
        <taxon>Entelegynae</taxon>
        <taxon>Araneoidea</taxon>
        <taxon>Nephilidae</taxon>
        <taxon>Nephila</taxon>
    </lineage>
</organism>
<evidence type="ECO:0000313" key="1">
    <source>
        <dbReference type="EMBL" id="GFS78283.1"/>
    </source>
</evidence>
<dbReference type="AlphaFoldDB" id="A0A8X6MU34"/>